<proteinExistence type="predicted"/>
<evidence type="ECO:0000313" key="1">
    <source>
        <dbReference type="EMBL" id="RVU86877.1"/>
    </source>
</evidence>
<dbReference type="RefSeq" id="WP_088419246.1">
    <property type="nucleotide sequence ID" value="NZ_RWGX02000013.1"/>
</dbReference>
<protein>
    <submittedName>
        <fullName evidence="1">Uncharacterized protein</fullName>
    </submittedName>
</protein>
<sequence>MKEKYQIYKIKPNSIRLKELANTFNLLPEELRWFHNIYCPVEDLIESDIQPHVENICIPIPGTSIDFYAKKQRSKPFYKAINTLYVPPSFNKKYGIIQRITTNDEEISFLHYQIKLQKNTLNNIVIKRYPLYINYQRPDLIIEQIADEIGSVFYPLELELYNNAKLKIIANFPEIQKRWKTKKIQLENYYKGSVAENLFNKINHQLQYRGQTQRGILDSWFFVLYFVSLYDTFNDQKTYTFNLPLPIFPKKPKVLYQITLQIEETLSETNKFIIHAKGHCIDNRFATEIENGKTIHDPELIGEKVKGDFAFVYTLNAQDNSVFSIFGTVDLELNNTIRKISFECYEQI</sequence>
<gene>
    <name evidence="1" type="ORF">EJB19_15155</name>
</gene>
<organism evidence="1">
    <name type="scientific">Flavobacterium columnare</name>
    <dbReference type="NCBI Taxonomy" id="996"/>
    <lineage>
        <taxon>Bacteria</taxon>
        <taxon>Pseudomonadati</taxon>
        <taxon>Bacteroidota</taxon>
        <taxon>Flavobacteriia</taxon>
        <taxon>Flavobacteriales</taxon>
        <taxon>Flavobacteriaceae</taxon>
        <taxon>Flavobacterium</taxon>
    </lineage>
</organism>
<accession>A0AA94JM57</accession>
<name>A0AA94JM57_9FLAO</name>
<dbReference type="AlphaFoldDB" id="A0AA94JM57"/>
<comment type="caution">
    <text evidence="1">The sequence shown here is derived from an EMBL/GenBank/DDBJ whole genome shotgun (WGS) entry which is preliminary data.</text>
</comment>
<dbReference type="EMBL" id="RWGX01000006">
    <property type="protein sequence ID" value="RVU86877.1"/>
    <property type="molecule type" value="Genomic_DNA"/>
</dbReference>
<reference evidence="1" key="1">
    <citation type="submission" date="2018-12" db="EMBL/GenBank/DDBJ databases">
        <title>Draft genome sequence of Flaovobacterium columnare BGFS27 isolated from channel catfish in Alabama.</title>
        <authorList>
            <person name="Cai W."/>
            <person name="Arias C."/>
        </authorList>
    </citation>
    <scope>NUCLEOTIDE SEQUENCE [LARGE SCALE GENOMIC DNA]</scope>
    <source>
        <strain evidence="1">BGFS27</strain>
    </source>
</reference>